<dbReference type="eggNOG" id="KOG0017">
    <property type="taxonomic scope" value="Eukaryota"/>
</dbReference>
<proteinExistence type="predicted"/>
<evidence type="ECO:0000259" key="1">
    <source>
        <dbReference type="Pfam" id="PF17921"/>
    </source>
</evidence>
<sequence>MLITMINGQDLPGYGVGADFVNGGVVHQNTAKQSLTTEVKERQYEDPKLVELRKQITQKKKPLLELKGDRVLRYKGCLCVPDVEGLRDRIMSKAHYLWYSIHRRSTKMYHDIKEVYWWNNMKKNIAEYVTQCPSFKQVKIEHQKTGGLMQTIEIPAWK</sequence>
<dbReference type="OrthoDB" id="1304586at2759"/>
<dbReference type="AlphaFoldDB" id="A0A1U7WYN6"/>
<dbReference type="Pfam" id="PF17921">
    <property type="entry name" value="Integrase_H2C2"/>
    <property type="match status" value="1"/>
</dbReference>
<dbReference type="Proteomes" id="UP000189701">
    <property type="component" value="Unplaced"/>
</dbReference>
<reference evidence="2" key="1">
    <citation type="journal article" date="2013" name="Genome Biol.">
        <title>Reference genomes and transcriptomes of Nicotiana sylvestris and Nicotiana tomentosiformis.</title>
        <authorList>
            <person name="Sierro N."/>
            <person name="Battey J.N."/>
            <person name="Ouadi S."/>
            <person name="Bovet L."/>
            <person name="Goepfert S."/>
            <person name="Bakaher N."/>
            <person name="Peitsch M.C."/>
            <person name="Ivanov N.V."/>
        </authorList>
    </citation>
    <scope>NUCLEOTIDE SEQUENCE [LARGE SCALE GENOMIC DNA]</scope>
</reference>
<evidence type="ECO:0000313" key="2">
    <source>
        <dbReference type="Proteomes" id="UP000189701"/>
    </source>
</evidence>
<keyword evidence="2" id="KW-1185">Reference proteome</keyword>
<protein>
    <submittedName>
        <fullName evidence="3">Uncharacterized protein LOC104233329</fullName>
    </submittedName>
</protein>
<dbReference type="Gene3D" id="1.10.340.70">
    <property type="match status" value="1"/>
</dbReference>
<organism evidence="2 3">
    <name type="scientific">Nicotiana sylvestris</name>
    <name type="common">Wood tobacco</name>
    <name type="synonym">South American tobacco</name>
    <dbReference type="NCBI Taxonomy" id="4096"/>
    <lineage>
        <taxon>Eukaryota</taxon>
        <taxon>Viridiplantae</taxon>
        <taxon>Streptophyta</taxon>
        <taxon>Embryophyta</taxon>
        <taxon>Tracheophyta</taxon>
        <taxon>Spermatophyta</taxon>
        <taxon>Magnoliopsida</taxon>
        <taxon>eudicotyledons</taxon>
        <taxon>Gunneridae</taxon>
        <taxon>Pentapetalae</taxon>
        <taxon>asterids</taxon>
        <taxon>lamiids</taxon>
        <taxon>Solanales</taxon>
        <taxon>Solanaceae</taxon>
        <taxon>Nicotianoideae</taxon>
        <taxon>Nicotianeae</taxon>
        <taxon>Nicotiana</taxon>
    </lineage>
</organism>
<dbReference type="InterPro" id="IPR041588">
    <property type="entry name" value="Integrase_H2C2"/>
</dbReference>
<dbReference type="PANTHER" id="PTHR47266">
    <property type="entry name" value="ENDONUCLEASE-RELATED"/>
    <property type="match status" value="1"/>
</dbReference>
<dbReference type="RefSeq" id="XP_009785022.1">
    <property type="nucleotide sequence ID" value="XM_009786720.1"/>
</dbReference>
<reference evidence="3" key="2">
    <citation type="submission" date="2025-08" db="UniProtKB">
        <authorList>
            <consortium name="RefSeq"/>
        </authorList>
    </citation>
    <scope>IDENTIFICATION</scope>
    <source>
        <tissue evidence="3">Leaf</tissue>
    </source>
</reference>
<name>A0A1U7WYN6_NICSY</name>
<evidence type="ECO:0000313" key="3">
    <source>
        <dbReference type="RefSeq" id="XP_009785022.1"/>
    </source>
</evidence>
<dbReference type="InterPro" id="IPR052160">
    <property type="entry name" value="Gypsy_RT_Integrase-like"/>
</dbReference>
<accession>A0A1U7WYN6</accession>
<gene>
    <name evidence="3" type="primary">LOC104233329</name>
</gene>
<feature type="domain" description="Integrase zinc-binding" evidence="1">
    <location>
        <begin position="85"/>
        <end position="139"/>
    </location>
</feature>